<dbReference type="GO" id="GO:0009423">
    <property type="term" value="P:chorismate biosynthetic process"/>
    <property type="evidence" value="ECO:0007669"/>
    <property type="project" value="UniProtKB-UniRule"/>
</dbReference>
<evidence type="ECO:0000313" key="23">
    <source>
        <dbReference type="EMBL" id="SHO59572.1"/>
    </source>
</evidence>
<keyword evidence="19" id="KW-0170">Cobalt</keyword>
<dbReference type="GO" id="GO:0000166">
    <property type="term" value="F:nucleotide binding"/>
    <property type="evidence" value="ECO:0007669"/>
    <property type="project" value="UniProtKB-KW"/>
</dbReference>
<keyword evidence="14" id="KW-0547">Nucleotide-binding</keyword>
<evidence type="ECO:0000256" key="7">
    <source>
        <dbReference type="ARBA" id="ARBA00004661"/>
    </source>
</evidence>
<dbReference type="Proteomes" id="UP000184609">
    <property type="component" value="Unassembled WGS sequence"/>
</dbReference>
<evidence type="ECO:0000256" key="11">
    <source>
        <dbReference type="ARBA" id="ARBA00022490"/>
    </source>
</evidence>
<comment type="pathway">
    <text evidence="7">Metabolic intermediate biosynthesis; chorismate biosynthesis; chorismate from D-erythrose 4-phosphate and phosphoenolpyruvate: step 2/7.</text>
</comment>
<comment type="cofactor">
    <cofactor evidence="4">
        <name>Zn(2+)</name>
        <dbReference type="ChEBI" id="CHEBI:29105"/>
    </cofactor>
</comment>
<evidence type="ECO:0000256" key="10">
    <source>
        <dbReference type="ARBA" id="ARBA00017684"/>
    </source>
</evidence>
<dbReference type="Pfam" id="PF01761">
    <property type="entry name" value="DHQ_synthase"/>
    <property type="match status" value="1"/>
</dbReference>
<evidence type="ECO:0000259" key="21">
    <source>
        <dbReference type="Pfam" id="PF01761"/>
    </source>
</evidence>
<dbReference type="GO" id="GO:0005737">
    <property type="term" value="C:cytoplasm"/>
    <property type="evidence" value="ECO:0007669"/>
    <property type="project" value="UniProtKB-SubCell"/>
</dbReference>
<dbReference type="OrthoDB" id="9806583at2"/>
<evidence type="ECO:0000256" key="14">
    <source>
        <dbReference type="ARBA" id="ARBA00022741"/>
    </source>
</evidence>
<keyword evidence="17" id="KW-0057">Aromatic amino acid biosynthesis</keyword>
<evidence type="ECO:0000256" key="1">
    <source>
        <dbReference type="ARBA" id="ARBA00001393"/>
    </source>
</evidence>
<evidence type="ECO:0000259" key="22">
    <source>
        <dbReference type="Pfam" id="PF24621"/>
    </source>
</evidence>
<feature type="domain" description="3-dehydroquinate synthase N-terminal" evidence="21">
    <location>
        <begin position="53"/>
        <end position="165"/>
    </location>
</feature>
<dbReference type="STRING" id="1073327.SAMN04488108_0210"/>
<keyword evidence="18" id="KW-0456">Lyase</keyword>
<dbReference type="AlphaFoldDB" id="A0A1M7Z433"/>
<keyword evidence="16" id="KW-0520">NAD</keyword>
<evidence type="ECO:0000256" key="2">
    <source>
        <dbReference type="ARBA" id="ARBA00001911"/>
    </source>
</evidence>
<comment type="function">
    <text evidence="5">Catalyzes the conversion of 3-deoxy-D-arabino-heptulosonate 7-phosphate (DAHP) to dehydroquinate (DHQ).</text>
</comment>
<comment type="cofactor">
    <cofactor evidence="3">
        <name>Co(2+)</name>
        <dbReference type="ChEBI" id="CHEBI:48828"/>
    </cofactor>
</comment>
<dbReference type="Gene3D" id="3.40.50.1970">
    <property type="match status" value="1"/>
</dbReference>
<dbReference type="GO" id="GO:0009073">
    <property type="term" value="P:aromatic amino acid family biosynthetic process"/>
    <property type="evidence" value="ECO:0007669"/>
    <property type="project" value="UniProtKB-KW"/>
</dbReference>
<evidence type="ECO:0000256" key="16">
    <source>
        <dbReference type="ARBA" id="ARBA00023027"/>
    </source>
</evidence>
<comment type="catalytic activity">
    <reaction evidence="1">
        <text>7-phospho-2-dehydro-3-deoxy-D-arabino-heptonate = 3-dehydroquinate + phosphate</text>
        <dbReference type="Rhea" id="RHEA:21968"/>
        <dbReference type="ChEBI" id="CHEBI:32364"/>
        <dbReference type="ChEBI" id="CHEBI:43474"/>
        <dbReference type="ChEBI" id="CHEBI:58394"/>
        <dbReference type="EC" id="4.2.3.4"/>
    </reaction>
</comment>
<evidence type="ECO:0000313" key="24">
    <source>
        <dbReference type="Proteomes" id="UP000184609"/>
    </source>
</evidence>
<evidence type="ECO:0000256" key="5">
    <source>
        <dbReference type="ARBA" id="ARBA00003485"/>
    </source>
</evidence>
<gene>
    <name evidence="23" type="ORF">SAMN04488108_0210</name>
</gene>
<dbReference type="EMBL" id="FRXN01000001">
    <property type="protein sequence ID" value="SHO59572.1"/>
    <property type="molecule type" value="Genomic_DNA"/>
</dbReference>
<dbReference type="FunFam" id="3.40.50.1970:FF:000007">
    <property type="entry name" value="Pentafunctional AROM polypeptide"/>
    <property type="match status" value="1"/>
</dbReference>
<name>A0A1M7Z433_9BACT</name>
<comment type="cofactor">
    <cofactor evidence="2">
        <name>NAD(+)</name>
        <dbReference type="ChEBI" id="CHEBI:57540"/>
    </cofactor>
</comment>
<evidence type="ECO:0000256" key="18">
    <source>
        <dbReference type="ARBA" id="ARBA00023239"/>
    </source>
</evidence>
<dbReference type="GO" id="GO:0046872">
    <property type="term" value="F:metal ion binding"/>
    <property type="evidence" value="ECO:0007669"/>
    <property type="project" value="UniProtKB-KW"/>
</dbReference>
<dbReference type="InterPro" id="IPR030963">
    <property type="entry name" value="DHQ_synth_fam"/>
</dbReference>
<dbReference type="GO" id="GO:0008652">
    <property type="term" value="P:amino acid biosynthetic process"/>
    <property type="evidence" value="ECO:0007669"/>
    <property type="project" value="UniProtKB-KW"/>
</dbReference>
<keyword evidence="13" id="KW-0479">Metal-binding</keyword>
<reference evidence="24" key="1">
    <citation type="submission" date="2016-12" db="EMBL/GenBank/DDBJ databases">
        <authorList>
            <person name="Varghese N."/>
            <person name="Submissions S."/>
        </authorList>
    </citation>
    <scope>NUCLEOTIDE SEQUENCE [LARGE SCALE GENOMIC DNA]</scope>
    <source>
        <strain evidence="24">DSM 25035</strain>
    </source>
</reference>
<keyword evidence="15" id="KW-0862">Zinc</keyword>
<dbReference type="CDD" id="cd08195">
    <property type="entry name" value="DHQS"/>
    <property type="match status" value="1"/>
</dbReference>
<protein>
    <recommendedName>
        <fullName evidence="10 20">3-dehydroquinate synthase</fullName>
        <ecNumber evidence="9 20">4.2.3.4</ecNumber>
    </recommendedName>
</protein>
<dbReference type="Gene3D" id="1.20.1090.10">
    <property type="entry name" value="Dehydroquinate synthase-like - alpha domain"/>
    <property type="match status" value="1"/>
</dbReference>
<dbReference type="InterPro" id="IPR050071">
    <property type="entry name" value="Dehydroquinate_synthase"/>
</dbReference>
<dbReference type="NCBIfam" id="TIGR01357">
    <property type="entry name" value="aroB"/>
    <property type="match status" value="1"/>
</dbReference>
<keyword evidence="12" id="KW-0028">Amino-acid biosynthesis</keyword>
<keyword evidence="24" id="KW-1185">Reference proteome</keyword>
<proteinExistence type="inferred from homology"/>
<dbReference type="SUPFAM" id="SSF56796">
    <property type="entry name" value="Dehydroquinate synthase-like"/>
    <property type="match status" value="1"/>
</dbReference>
<sequence length="344" mass="38438">MNPVYISTSPILKLSELLEGLNFSSLFVLTDENTHQHCYPLIQKALPKEHHLFTFPAGESHKNLETCASIWSEMTEAGLDRKALCLNIGGGVLGDMGGFCASIYKRGIRFINMPTTLLSQVDASVGGKLGIDFEGLKNHLGVFNEPEFVLISPDFLKTLPENELRSGFAEIIKHGLIKDHTYFEMLNFEDWKKNDWEYLIEHSVAIKKAVVQEDPKEAGLRKILNFGHTIGHALETHFLDGPNHLLHGEAIAAGMICEAWLSVQKTGLSQEDLSQIQEKLLKVYGKIQISKDDFGAALDLCLQDKKNEGKEILFSLLENIGTCTYNIPVSRKEIEAALTYYCTI</sequence>
<evidence type="ECO:0000256" key="9">
    <source>
        <dbReference type="ARBA" id="ARBA00013031"/>
    </source>
</evidence>
<evidence type="ECO:0000256" key="17">
    <source>
        <dbReference type="ARBA" id="ARBA00023141"/>
    </source>
</evidence>
<dbReference type="PANTHER" id="PTHR43622">
    <property type="entry name" value="3-DEHYDROQUINATE SYNTHASE"/>
    <property type="match status" value="1"/>
</dbReference>
<evidence type="ECO:0000256" key="15">
    <source>
        <dbReference type="ARBA" id="ARBA00022833"/>
    </source>
</evidence>
<dbReference type="RefSeq" id="WP_073569900.1">
    <property type="nucleotide sequence ID" value="NZ_FRXN01000001.1"/>
</dbReference>
<dbReference type="EC" id="4.2.3.4" evidence="9 20"/>
<dbReference type="PIRSF" id="PIRSF001455">
    <property type="entry name" value="DHQ_synth"/>
    <property type="match status" value="1"/>
</dbReference>
<organism evidence="23 24">
    <name type="scientific">Algoriphagus zhangzhouensis</name>
    <dbReference type="NCBI Taxonomy" id="1073327"/>
    <lineage>
        <taxon>Bacteria</taxon>
        <taxon>Pseudomonadati</taxon>
        <taxon>Bacteroidota</taxon>
        <taxon>Cytophagia</taxon>
        <taxon>Cytophagales</taxon>
        <taxon>Cyclobacteriaceae</taxon>
        <taxon>Algoriphagus</taxon>
    </lineage>
</organism>
<accession>A0A1M7Z433</accession>
<feature type="domain" description="3-dehydroquinate synthase C-terminal" evidence="22">
    <location>
        <begin position="167"/>
        <end position="307"/>
    </location>
</feature>
<evidence type="ECO:0000256" key="4">
    <source>
        <dbReference type="ARBA" id="ARBA00001947"/>
    </source>
</evidence>
<dbReference type="InterPro" id="IPR016037">
    <property type="entry name" value="DHQ_synth_AroB"/>
</dbReference>
<evidence type="ECO:0000256" key="8">
    <source>
        <dbReference type="ARBA" id="ARBA00005412"/>
    </source>
</evidence>
<dbReference type="GO" id="GO:0003856">
    <property type="term" value="F:3-dehydroquinate synthase activity"/>
    <property type="evidence" value="ECO:0007669"/>
    <property type="project" value="UniProtKB-UniRule"/>
</dbReference>
<evidence type="ECO:0000256" key="20">
    <source>
        <dbReference type="NCBIfam" id="TIGR01357"/>
    </source>
</evidence>
<evidence type="ECO:0000256" key="6">
    <source>
        <dbReference type="ARBA" id="ARBA00004496"/>
    </source>
</evidence>
<dbReference type="InterPro" id="IPR030960">
    <property type="entry name" value="DHQS/DOIS_N"/>
</dbReference>
<dbReference type="InterPro" id="IPR056179">
    <property type="entry name" value="DHQS_C"/>
</dbReference>
<evidence type="ECO:0000256" key="3">
    <source>
        <dbReference type="ARBA" id="ARBA00001941"/>
    </source>
</evidence>
<evidence type="ECO:0000256" key="12">
    <source>
        <dbReference type="ARBA" id="ARBA00022605"/>
    </source>
</evidence>
<dbReference type="PANTHER" id="PTHR43622:SF7">
    <property type="entry name" value="3-DEHYDROQUINATE SYNTHASE, CHLOROPLASTIC"/>
    <property type="match status" value="1"/>
</dbReference>
<dbReference type="Pfam" id="PF24621">
    <property type="entry name" value="DHQS_C"/>
    <property type="match status" value="1"/>
</dbReference>
<keyword evidence="11" id="KW-0963">Cytoplasm</keyword>
<comment type="subcellular location">
    <subcellularLocation>
        <location evidence="6">Cytoplasm</location>
    </subcellularLocation>
</comment>
<evidence type="ECO:0000256" key="13">
    <source>
        <dbReference type="ARBA" id="ARBA00022723"/>
    </source>
</evidence>
<evidence type="ECO:0000256" key="19">
    <source>
        <dbReference type="ARBA" id="ARBA00023285"/>
    </source>
</evidence>
<comment type="similarity">
    <text evidence="8">Belongs to the sugar phosphate cyclases superfamily. Dehydroquinate synthase family.</text>
</comment>